<evidence type="ECO:0000313" key="3">
    <source>
        <dbReference type="Proteomes" id="UP000620262"/>
    </source>
</evidence>
<proteinExistence type="inferred from homology"/>
<name>A0ABR9J2D0_RHIVS</name>
<dbReference type="RefSeq" id="WP_192733116.1">
    <property type="nucleotide sequence ID" value="NZ_BAAAVL010000008.1"/>
</dbReference>
<dbReference type="EC" id="3.1.3.25" evidence="2"/>
<gene>
    <name evidence="2" type="ORF">H4W29_006788</name>
</gene>
<dbReference type="Proteomes" id="UP000620262">
    <property type="component" value="Unassembled WGS sequence"/>
</dbReference>
<dbReference type="SUPFAM" id="SSF56655">
    <property type="entry name" value="Carbohydrate phosphatase"/>
    <property type="match status" value="1"/>
</dbReference>
<dbReference type="Gene3D" id="3.30.540.10">
    <property type="entry name" value="Fructose-1,6-Bisphosphatase, subunit A, domain 1"/>
    <property type="match status" value="1"/>
</dbReference>
<dbReference type="InterPro" id="IPR000760">
    <property type="entry name" value="Inositol_monophosphatase-like"/>
</dbReference>
<organism evidence="2 3">
    <name type="scientific">Rhizobium viscosum</name>
    <name type="common">Arthrobacter viscosus</name>
    <dbReference type="NCBI Taxonomy" id="1673"/>
    <lineage>
        <taxon>Bacteria</taxon>
        <taxon>Pseudomonadati</taxon>
        <taxon>Pseudomonadota</taxon>
        <taxon>Alphaproteobacteria</taxon>
        <taxon>Hyphomicrobiales</taxon>
        <taxon>Rhizobiaceae</taxon>
        <taxon>Rhizobium/Agrobacterium group</taxon>
        <taxon>Rhizobium</taxon>
    </lineage>
</organism>
<dbReference type="PANTHER" id="PTHR20854">
    <property type="entry name" value="INOSITOL MONOPHOSPHATASE"/>
    <property type="match status" value="1"/>
</dbReference>
<dbReference type="EMBL" id="JADBEC010000003">
    <property type="protein sequence ID" value="MBE1509541.1"/>
    <property type="molecule type" value="Genomic_DNA"/>
</dbReference>
<dbReference type="Pfam" id="PF00459">
    <property type="entry name" value="Inositol_P"/>
    <property type="match status" value="1"/>
</dbReference>
<comment type="similarity">
    <text evidence="1">Belongs to the inositol monophosphatase superfamily.</text>
</comment>
<dbReference type="GO" id="GO:0052834">
    <property type="term" value="F:inositol monophosphate phosphatase activity"/>
    <property type="evidence" value="ECO:0007669"/>
    <property type="project" value="UniProtKB-EC"/>
</dbReference>
<reference evidence="2 3" key="1">
    <citation type="submission" date="2020-10" db="EMBL/GenBank/DDBJ databases">
        <title>Sequencing the genomes of 1000 actinobacteria strains.</title>
        <authorList>
            <person name="Klenk H.-P."/>
        </authorList>
    </citation>
    <scope>NUCLEOTIDE SEQUENCE [LARGE SCALE GENOMIC DNA]</scope>
    <source>
        <strain evidence="2 3">DSM 7307</strain>
    </source>
</reference>
<comment type="caution">
    <text evidence="2">The sequence shown here is derived from an EMBL/GenBank/DDBJ whole genome shotgun (WGS) entry which is preliminary data.</text>
</comment>
<sequence length="276" mass="30076">MIFSDNDIEFLGDCLRHVAEEEIMPRFRNAAAANVSEKTSSVDLVTQADLRSEAYLTAAIRERFPSALIVGEEAYEADRSVVPALADADLAFVIDPVDGTFNFAAGMPVFGTILAVTVKGETVAGIIHDPVLGDTVVSLKGAGAFQQKRNCEPVRLKVAEPLELSRMIGAMACSHMEEPDRSRVAANMAKVKMTFAFNCSAYEYWMVSSGKLHFIGHPKLMPWDHLAGVLTHQEAGGHTAKFDGTPYRPGEISGGIISAPDKESWQMIRNEIVGYR</sequence>
<keyword evidence="2" id="KW-0378">Hydrolase</keyword>
<dbReference type="PANTHER" id="PTHR20854:SF4">
    <property type="entry name" value="INOSITOL-1-MONOPHOSPHATASE-RELATED"/>
    <property type="match status" value="1"/>
</dbReference>
<dbReference type="PRINTS" id="PR00377">
    <property type="entry name" value="IMPHPHTASES"/>
</dbReference>
<keyword evidence="3" id="KW-1185">Reference proteome</keyword>
<accession>A0ABR9J2D0</accession>
<evidence type="ECO:0000313" key="2">
    <source>
        <dbReference type="EMBL" id="MBE1509541.1"/>
    </source>
</evidence>
<dbReference type="Gene3D" id="3.40.190.80">
    <property type="match status" value="1"/>
</dbReference>
<evidence type="ECO:0000256" key="1">
    <source>
        <dbReference type="ARBA" id="ARBA00009759"/>
    </source>
</evidence>
<protein>
    <submittedName>
        <fullName evidence="2">Myo-inositol-1(Or 4)-monophosphatase</fullName>
        <ecNumber evidence="2">3.1.3.25</ecNumber>
    </submittedName>
</protein>